<feature type="transmembrane region" description="Helical" evidence="5">
    <location>
        <begin position="381"/>
        <end position="399"/>
    </location>
</feature>
<feature type="transmembrane region" description="Helical" evidence="5">
    <location>
        <begin position="298"/>
        <end position="318"/>
    </location>
</feature>
<feature type="transmembrane region" description="Helical" evidence="5">
    <location>
        <begin position="177"/>
        <end position="197"/>
    </location>
</feature>
<reference evidence="6 7" key="1">
    <citation type="journal article" date="2024" name="IMA Fungus">
        <title>IMA Genome - F19 : A genome assembly and annotation guide to empower mycologists, including annotated draft genome sequences of Ceratocystis pirilliformis, Diaporthe australafricana, Fusarium ophioides, Paecilomyces lecythidis, and Sporothrix stenoceras.</title>
        <authorList>
            <person name="Aylward J."/>
            <person name="Wilson A.M."/>
            <person name="Visagie C.M."/>
            <person name="Spraker J."/>
            <person name="Barnes I."/>
            <person name="Buitendag C."/>
            <person name="Ceriani C."/>
            <person name="Del Mar Angel L."/>
            <person name="du Plessis D."/>
            <person name="Fuchs T."/>
            <person name="Gasser K."/>
            <person name="Kramer D."/>
            <person name="Li W."/>
            <person name="Munsamy K."/>
            <person name="Piso A."/>
            <person name="Price J.L."/>
            <person name="Sonnekus B."/>
            <person name="Thomas C."/>
            <person name="van der Nest A."/>
            <person name="van Dijk A."/>
            <person name="van Heerden A."/>
            <person name="van Vuuren N."/>
            <person name="Yilmaz N."/>
            <person name="Duong T.A."/>
            <person name="van der Merwe N.A."/>
            <person name="Wingfield M.J."/>
            <person name="Wingfield B.D."/>
        </authorList>
    </citation>
    <scope>NUCLEOTIDE SEQUENCE [LARGE SCALE GENOMIC DNA]</scope>
    <source>
        <strain evidence="6 7">CMW 5346</strain>
    </source>
</reference>
<keyword evidence="7" id="KW-1185">Reference proteome</keyword>
<organism evidence="6 7">
    <name type="scientific">Sporothrix stenoceras</name>
    <dbReference type="NCBI Taxonomy" id="5173"/>
    <lineage>
        <taxon>Eukaryota</taxon>
        <taxon>Fungi</taxon>
        <taxon>Dikarya</taxon>
        <taxon>Ascomycota</taxon>
        <taxon>Pezizomycotina</taxon>
        <taxon>Sordariomycetes</taxon>
        <taxon>Sordariomycetidae</taxon>
        <taxon>Ophiostomatales</taxon>
        <taxon>Ophiostomataceae</taxon>
        <taxon>Sporothrix</taxon>
    </lineage>
</organism>
<name>A0ABR3YJC9_9PEZI</name>
<feature type="transmembrane region" description="Helical" evidence="5">
    <location>
        <begin position="234"/>
        <end position="259"/>
    </location>
</feature>
<feature type="transmembrane region" description="Helical" evidence="5">
    <location>
        <begin position="146"/>
        <end position="165"/>
    </location>
</feature>
<keyword evidence="4 5" id="KW-0472">Membrane</keyword>
<keyword evidence="3 5" id="KW-1133">Transmembrane helix</keyword>
<evidence type="ECO:0000256" key="5">
    <source>
        <dbReference type="SAM" id="Phobius"/>
    </source>
</evidence>
<gene>
    <name evidence="6" type="ORF">Sste5346_010151</name>
</gene>
<sequence>MVSLAALQVAGVRYNSPWTQIILVGLVAFSSVGIFSAVGGLGAGGTQDVQLVDISSSVLYATFAITGFFAGSVNNILGPRLTMSIGTTGYAIYLGSLWSFQLHGTRWFVILAGAILGVCGALFWAAQGSIMMAYPLEKDKGRSFTVFWAIFQLGTLIGAAIALGIQFHSTLPGVSTGVYVTFLIIQLTAIGTSWLVLPPQAVVRKDGSLVELEPNVSPRAEFRAFLGMFKDWRLLVLFPMFFSSNYFYAYQGALTAFLFNGRTRALVSLLTGLGSMLGSVLIGFLLDNLPFARRKRALVTCSIVALLMVGIWAGGLAFQVKFKRGDTVVLGKPLPWDWTVGPAVGPILLLLAYYIIDAAFQGLAYYTMSSLTNDPFKLARMAGYYKGIQSAGSAVSFGIDAVRTPYLNEQLVSWLLTLVSLVLCAYVLYHTRDTNIDVEQTVFVEDLAPEKLEGIRVPDGHEAGAHTTTAEANVGVPVEVEGTTTKAQ</sequence>
<proteinExistence type="predicted"/>
<dbReference type="PANTHER" id="PTHR23294">
    <property type="entry name" value="ET TRANSLATION PRODUCT-RELATED"/>
    <property type="match status" value="1"/>
</dbReference>
<evidence type="ECO:0000256" key="1">
    <source>
        <dbReference type="ARBA" id="ARBA00004141"/>
    </source>
</evidence>
<dbReference type="SUPFAM" id="SSF103473">
    <property type="entry name" value="MFS general substrate transporter"/>
    <property type="match status" value="1"/>
</dbReference>
<dbReference type="Pfam" id="PF05978">
    <property type="entry name" value="UNC-93"/>
    <property type="match status" value="1"/>
</dbReference>
<dbReference type="Proteomes" id="UP001583186">
    <property type="component" value="Unassembled WGS sequence"/>
</dbReference>
<evidence type="ECO:0000256" key="2">
    <source>
        <dbReference type="ARBA" id="ARBA00022692"/>
    </source>
</evidence>
<evidence type="ECO:0000313" key="7">
    <source>
        <dbReference type="Proteomes" id="UP001583186"/>
    </source>
</evidence>
<feature type="transmembrane region" description="Helical" evidence="5">
    <location>
        <begin position="81"/>
        <end position="101"/>
    </location>
</feature>
<dbReference type="Gene3D" id="1.20.1250.20">
    <property type="entry name" value="MFS general substrate transporter like domains"/>
    <property type="match status" value="2"/>
</dbReference>
<comment type="caution">
    <text evidence="6">The sequence shown here is derived from an EMBL/GenBank/DDBJ whole genome shotgun (WGS) entry which is preliminary data.</text>
</comment>
<comment type="subcellular location">
    <subcellularLocation>
        <location evidence="1">Membrane</location>
        <topology evidence="1">Multi-pass membrane protein</topology>
    </subcellularLocation>
</comment>
<protein>
    <recommendedName>
        <fullName evidence="8">DUF895 domain membrane protein</fullName>
    </recommendedName>
</protein>
<feature type="transmembrane region" description="Helical" evidence="5">
    <location>
        <begin position="107"/>
        <end position="126"/>
    </location>
</feature>
<evidence type="ECO:0000313" key="6">
    <source>
        <dbReference type="EMBL" id="KAL1887539.1"/>
    </source>
</evidence>
<evidence type="ECO:0008006" key="8">
    <source>
        <dbReference type="Google" id="ProtNLM"/>
    </source>
</evidence>
<dbReference type="PANTHER" id="PTHR23294:SF17">
    <property type="entry name" value="DUF895 DOMAIN MEMBRANE PROTEIN"/>
    <property type="match status" value="1"/>
</dbReference>
<evidence type="ECO:0000256" key="4">
    <source>
        <dbReference type="ARBA" id="ARBA00023136"/>
    </source>
</evidence>
<evidence type="ECO:0000256" key="3">
    <source>
        <dbReference type="ARBA" id="ARBA00022989"/>
    </source>
</evidence>
<feature type="transmembrane region" description="Helical" evidence="5">
    <location>
        <begin position="265"/>
        <end position="286"/>
    </location>
</feature>
<accession>A0ABR3YJC9</accession>
<dbReference type="InterPro" id="IPR051617">
    <property type="entry name" value="UNC-93-like_regulator"/>
</dbReference>
<dbReference type="InterPro" id="IPR036259">
    <property type="entry name" value="MFS_trans_sf"/>
</dbReference>
<dbReference type="InterPro" id="IPR010291">
    <property type="entry name" value="Ion_channel_UNC-93"/>
</dbReference>
<feature type="transmembrane region" description="Helical" evidence="5">
    <location>
        <begin position="21"/>
        <end position="43"/>
    </location>
</feature>
<feature type="transmembrane region" description="Helical" evidence="5">
    <location>
        <begin position="411"/>
        <end position="429"/>
    </location>
</feature>
<keyword evidence="2 5" id="KW-0812">Transmembrane</keyword>
<feature type="transmembrane region" description="Helical" evidence="5">
    <location>
        <begin position="49"/>
        <end position="69"/>
    </location>
</feature>
<feature type="transmembrane region" description="Helical" evidence="5">
    <location>
        <begin position="338"/>
        <end position="360"/>
    </location>
</feature>
<dbReference type="EMBL" id="JAWCUI010000116">
    <property type="protein sequence ID" value="KAL1887539.1"/>
    <property type="molecule type" value="Genomic_DNA"/>
</dbReference>